<dbReference type="Pfam" id="PF00534">
    <property type="entry name" value="Glycos_transf_1"/>
    <property type="match status" value="1"/>
</dbReference>
<dbReference type="PANTHER" id="PTHR45947:SF15">
    <property type="entry name" value="TEICHURONIC ACID BIOSYNTHESIS GLYCOSYLTRANSFERASE TUAC-RELATED"/>
    <property type="match status" value="1"/>
</dbReference>
<feature type="domain" description="Glycosyl transferase family 1" evidence="1">
    <location>
        <begin position="189"/>
        <end position="339"/>
    </location>
</feature>
<keyword evidence="3" id="KW-0328">Glycosyltransferase</keyword>
<dbReference type="Proteomes" id="UP001222275">
    <property type="component" value="Chromosome"/>
</dbReference>
<sequence length="373" mass="42146">MNILVITTLYPGTQSETPSDVTFAVHKLVSGLERFGITVKKVLKPKHLIYWRTLSLKPVNYSTNIETVKVHTKTFFNLPKLGFKPSKSDWRFLEENVQGIDLIVSHMPIGGEIASLIEMKFNVPFIHVAHGTDLLYLNQLKLIMNRARFLFARSDSIKRYLESYGYPVKGVCFSGIERELIVSIEDALKREQSKNNVLNIISVCNLQKLKNLDVVLHALTELDENIPWTYTIVGDGSERENLEQLISELGLSRRVRMLGYKRREKCLGLMRKSNVFIMPSAPETFGLAYLEAMASGCVVIGAEGWGIDGVVKDEVNGYLVAPRESGQIMQSLQTVWNTPQTEIIENSITTIKNYTAEEATKNYAQMIKLHSTT</sequence>
<proteinExistence type="predicted"/>
<gene>
    <name evidence="3" type="ORF">NR989_02520</name>
</gene>
<accession>A0ABY8CB00</accession>
<feature type="domain" description="Glycosyltransferase subfamily 4-like N-terminal" evidence="2">
    <location>
        <begin position="64"/>
        <end position="167"/>
    </location>
</feature>
<dbReference type="InterPro" id="IPR001296">
    <property type="entry name" value="Glyco_trans_1"/>
</dbReference>
<dbReference type="InterPro" id="IPR050194">
    <property type="entry name" value="Glycosyltransferase_grp1"/>
</dbReference>
<reference evidence="3 4" key="1">
    <citation type="submission" date="2022-06" db="EMBL/GenBank/DDBJ databases">
        <title>Thiomicrohabdus sp. nov, an obligately chemolithoautotrophic, sulfur-oxidizing bacterium isolated from beach of Guanyin Mountain. Amoy.</title>
        <authorList>
            <person name="Zhu H."/>
        </authorList>
    </citation>
    <scope>NUCLEOTIDE SEQUENCE [LARGE SCALE GENOMIC DNA]</scope>
    <source>
        <strain evidence="3 4">XGS-01</strain>
    </source>
</reference>
<dbReference type="PANTHER" id="PTHR45947">
    <property type="entry name" value="SULFOQUINOVOSYL TRANSFERASE SQD2"/>
    <property type="match status" value="1"/>
</dbReference>
<dbReference type="EMBL" id="CP102381">
    <property type="protein sequence ID" value="WEJ63144.1"/>
    <property type="molecule type" value="Genomic_DNA"/>
</dbReference>
<evidence type="ECO:0000259" key="2">
    <source>
        <dbReference type="Pfam" id="PF13439"/>
    </source>
</evidence>
<evidence type="ECO:0000313" key="3">
    <source>
        <dbReference type="EMBL" id="WEJ63144.1"/>
    </source>
</evidence>
<dbReference type="Pfam" id="PF13439">
    <property type="entry name" value="Glyco_transf_4"/>
    <property type="match status" value="1"/>
</dbReference>
<evidence type="ECO:0000313" key="4">
    <source>
        <dbReference type="Proteomes" id="UP001222275"/>
    </source>
</evidence>
<dbReference type="EC" id="2.4.-.-" evidence="3"/>
<keyword evidence="3" id="KW-0808">Transferase</keyword>
<dbReference type="SUPFAM" id="SSF53756">
    <property type="entry name" value="UDP-Glycosyltransferase/glycogen phosphorylase"/>
    <property type="match status" value="1"/>
</dbReference>
<protein>
    <submittedName>
        <fullName evidence="3">Glycosyltransferase</fullName>
        <ecNumber evidence="3">2.4.-.-</ecNumber>
    </submittedName>
</protein>
<dbReference type="GO" id="GO:0016757">
    <property type="term" value="F:glycosyltransferase activity"/>
    <property type="evidence" value="ECO:0007669"/>
    <property type="project" value="UniProtKB-KW"/>
</dbReference>
<keyword evidence="4" id="KW-1185">Reference proteome</keyword>
<dbReference type="RefSeq" id="WP_275595398.1">
    <property type="nucleotide sequence ID" value="NZ_CP102381.1"/>
</dbReference>
<dbReference type="Gene3D" id="3.40.50.2000">
    <property type="entry name" value="Glycogen Phosphorylase B"/>
    <property type="match status" value="2"/>
</dbReference>
<dbReference type="InterPro" id="IPR028098">
    <property type="entry name" value="Glyco_trans_4-like_N"/>
</dbReference>
<organism evidence="3 4">
    <name type="scientific">Thiomicrorhabdus lithotrophica</name>
    <dbReference type="NCBI Taxonomy" id="2949997"/>
    <lineage>
        <taxon>Bacteria</taxon>
        <taxon>Pseudomonadati</taxon>
        <taxon>Pseudomonadota</taxon>
        <taxon>Gammaproteobacteria</taxon>
        <taxon>Thiotrichales</taxon>
        <taxon>Piscirickettsiaceae</taxon>
        <taxon>Thiomicrorhabdus</taxon>
    </lineage>
</organism>
<evidence type="ECO:0000259" key="1">
    <source>
        <dbReference type="Pfam" id="PF00534"/>
    </source>
</evidence>
<name>A0ABY8CB00_9GAMM</name>